<accession>A0ABT4SYT8</accession>
<reference evidence="2 3" key="1">
    <citation type="submission" date="2022-11" db="EMBL/GenBank/DDBJ databases">
        <title>Nonomuraea corallina sp. nov., a new species of the genus Nonomuraea isolated from sea side sediment in Thai sea.</title>
        <authorList>
            <person name="Ngamcharungchit C."/>
            <person name="Matsumoto A."/>
            <person name="Suriyachadkun C."/>
            <person name="Panbangred W."/>
            <person name="Inahashi Y."/>
            <person name="Intra B."/>
        </authorList>
    </citation>
    <scope>NUCLEOTIDE SEQUENCE [LARGE SCALE GENOMIC DNA]</scope>
    <source>
        <strain evidence="2 3">DSM 43553</strain>
    </source>
</reference>
<evidence type="ECO:0000313" key="3">
    <source>
        <dbReference type="Proteomes" id="UP001212498"/>
    </source>
</evidence>
<dbReference type="SUPFAM" id="SSF51182">
    <property type="entry name" value="RmlC-like cupins"/>
    <property type="match status" value="1"/>
</dbReference>
<dbReference type="InterPro" id="IPR011051">
    <property type="entry name" value="RmlC_Cupin_sf"/>
</dbReference>
<feature type="domain" description="Cupin type-2" evidence="1">
    <location>
        <begin position="55"/>
        <end position="116"/>
    </location>
</feature>
<name>A0ABT4SYT8_9ACTN</name>
<dbReference type="InterPro" id="IPR013096">
    <property type="entry name" value="Cupin_2"/>
</dbReference>
<dbReference type="InterPro" id="IPR014710">
    <property type="entry name" value="RmlC-like_jellyroll"/>
</dbReference>
<keyword evidence="3" id="KW-1185">Reference proteome</keyword>
<dbReference type="Gene3D" id="2.60.120.10">
    <property type="entry name" value="Jelly Rolls"/>
    <property type="match status" value="1"/>
</dbReference>
<dbReference type="EMBL" id="JAPNUD010000041">
    <property type="protein sequence ID" value="MDA0642418.1"/>
    <property type="molecule type" value="Genomic_DNA"/>
</dbReference>
<proteinExistence type="predicted"/>
<gene>
    <name evidence="2" type="ORF">OUY24_17420</name>
</gene>
<evidence type="ECO:0000313" key="2">
    <source>
        <dbReference type="EMBL" id="MDA0642418.1"/>
    </source>
</evidence>
<organism evidence="2 3">
    <name type="scientific">Nonomuraea ferruginea</name>
    <dbReference type="NCBI Taxonomy" id="46174"/>
    <lineage>
        <taxon>Bacteria</taxon>
        <taxon>Bacillati</taxon>
        <taxon>Actinomycetota</taxon>
        <taxon>Actinomycetes</taxon>
        <taxon>Streptosporangiales</taxon>
        <taxon>Streptosporangiaceae</taxon>
        <taxon>Nonomuraea</taxon>
    </lineage>
</organism>
<sequence>MDRLRFDLSPTRILAAEITADTGQSAGAIRVAGVHRGVGASAIWLGKVSNEPAYRSVPHHHAEAETAGYVFKGRARIYFGEGYRDYYDLEEGDFVHVPPWMPHIECNRSADAELVWMTARTPDNLVVNLDDVDLPPSEYTT</sequence>
<comment type="caution">
    <text evidence="2">The sequence shown here is derived from an EMBL/GenBank/DDBJ whole genome shotgun (WGS) entry which is preliminary data.</text>
</comment>
<dbReference type="Proteomes" id="UP001212498">
    <property type="component" value="Unassembled WGS sequence"/>
</dbReference>
<protein>
    <submittedName>
        <fullName evidence="2">Cupin domain-containing protein</fullName>
    </submittedName>
</protein>
<dbReference type="Pfam" id="PF07883">
    <property type="entry name" value="Cupin_2"/>
    <property type="match status" value="1"/>
</dbReference>
<dbReference type="RefSeq" id="WP_271276954.1">
    <property type="nucleotide sequence ID" value="NZ_BAABFD010000014.1"/>
</dbReference>
<evidence type="ECO:0000259" key="1">
    <source>
        <dbReference type="Pfam" id="PF07883"/>
    </source>
</evidence>